<evidence type="ECO:0000313" key="3">
    <source>
        <dbReference type="Proteomes" id="UP000005446"/>
    </source>
</evidence>
<dbReference type="OrthoDB" id="3692311at2759"/>
<organism evidence="2 3">
    <name type="scientific">Glarea lozoyensis (strain ATCC 74030 / MF5533)</name>
    <dbReference type="NCBI Taxonomy" id="1104152"/>
    <lineage>
        <taxon>Eukaryota</taxon>
        <taxon>Fungi</taxon>
        <taxon>Dikarya</taxon>
        <taxon>Ascomycota</taxon>
        <taxon>Pezizomycotina</taxon>
        <taxon>Leotiomycetes</taxon>
        <taxon>Helotiales</taxon>
        <taxon>Helotiaceae</taxon>
        <taxon>Glarea</taxon>
    </lineage>
</organism>
<reference evidence="2 3" key="1">
    <citation type="journal article" date="2012" name="Eukaryot. Cell">
        <title>Genome sequence of the fungus Glarea lozoyensis: the first genome sequence of a species from the Helotiaceae family.</title>
        <authorList>
            <person name="Youssar L."/>
            <person name="Gruening B.A."/>
            <person name="Erxleben A."/>
            <person name="Guenther S."/>
            <person name="Huettel W."/>
        </authorList>
    </citation>
    <scope>NUCLEOTIDE SEQUENCE [LARGE SCALE GENOMIC DNA]</scope>
    <source>
        <strain evidence="3">ATCC 74030 / MF5533</strain>
    </source>
</reference>
<keyword evidence="3" id="KW-1185">Reference proteome</keyword>
<dbReference type="EMBL" id="AGUE01000171">
    <property type="protein sequence ID" value="EHK97827.1"/>
    <property type="molecule type" value="Genomic_DNA"/>
</dbReference>
<feature type="transmembrane region" description="Helical" evidence="1">
    <location>
        <begin position="147"/>
        <end position="171"/>
    </location>
</feature>
<keyword evidence="1" id="KW-1133">Transmembrane helix</keyword>
<comment type="caution">
    <text evidence="2">The sequence shown here is derived from an EMBL/GenBank/DDBJ whole genome shotgun (WGS) entry which is preliminary data.</text>
</comment>
<dbReference type="AlphaFoldDB" id="H0EUI4"/>
<keyword evidence="1" id="KW-0812">Transmembrane</keyword>
<keyword evidence="1" id="KW-0472">Membrane</keyword>
<protein>
    <submittedName>
        <fullName evidence="2">Uncharacterized protein</fullName>
    </submittedName>
</protein>
<accession>H0EUI4</accession>
<evidence type="ECO:0000256" key="1">
    <source>
        <dbReference type="SAM" id="Phobius"/>
    </source>
</evidence>
<sequence length="281" mass="30236">MDGKVVEISVVFPRGKSQANISGFNTSPLDILTAGQDMTAFLQDQAVGGEQTKTPRSIANTTGVASGTDARVLGVELQDFSTRLSQIVNTFLEGSLLDFPSFVTGKEMPSAEAATSPEVLLAAIRNRKPSITVPATITSFVLTYVCVWAWAAIFILATAMMLIAVIVTVIIRRKTLARDYLPYVSSLVRESQFVTMPRGGVRMDGMTRAKEMRDLKVRLGDVGDVGAGWEIGTGVAVSVGQLAVADWGGVKGEKGGVVKDMKNLLFNLWLYGRSKRYPGPK</sequence>
<dbReference type="Proteomes" id="UP000005446">
    <property type="component" value="Unassembled WGS sequence"/>
</dbReference>
<gene>
    <name evidence="2" type="ORF">M7I_6410</name>
</gene>
<dbReference type="HOGENOM" id="CLU_990622_0_0_1"/>
<proteinExistence type="predicted"/>
<dbReference type="InParanoid" id="H0EUI4"/>
<name>H0EUI4_GLAL7</name>
<evidence type="ECO:0000313" key="2">
    <source>
        <dbReference type="EMBL" id="EHK97827.1"/>
    </source>
</evidence>